<sequence>MFKSQKILQFPPYFYRSSHPAMPPHFYPTPSMMEMKHHSSIPSVQQQYPPATPAGFYPHDGYMCNGVYYPTPRPPQYTWPLLAKKERALCEDEGVQDGSIITPQAPATDVLTLDEQVPPVYTLWAVPDLEPQPTSDLPLDQSSHAISKAFLSTHPTPSSLTLAEIMGAEKAEPSTPPTPTPLTGGEIMDGKEADPYKVPPPTPLTLGEIKEQTVDIDEIVKSIRKWLKDQVMKDKTKKFPMDKSHHSNYTKCEDEGVQDGSIITPQAPATDVLTLDEQVPPVYTLWAVPDLEPQLTSDLPPDQSSHAISEASIYTPPTPSSLTLSEIMEAEPSTSPTLSALALAEIMRAEEAEPSTPPAPTPLTGGEILDGKEAEPYKVPPPTPLTLGEIKEQTVDIDEIVKSIRKWLKDQVMKDKTKKFPMDKSYHCRYTKCEDEGVQDGSIITPQAPATDVLTLGGEILDGKEAEPYKVPPPTPLTLGEIKEQTVDIDEIVKSIRKWLKDQVMKDKTKKFPMDKFHHSNYTKCEDEGVQDGSIITPQAPATDVLTLDEQVPPVYTLWAVPDLEPQPTNYLPPDQSSHAISEASLYTPPTPSSLTLSEIMEAEESEPSTPPTPSSFTEQTVDIDEIVKSISEWIKDQVMKDKTKKFPMNKSHHSKYTKRVQLFIKSLDYSVDDKRLHKEFLPFGAVVSAKVVMENGRSKGFGYVSYSSINEAMEAIKGMNGKMLGRRPIHVALSNCREEYKPQLTWTEQKTGSSRPTNPWQSPLKDTQRVQSQSLRRVWIVGDSYVRRSEARARETMGANLGVASQVEWFCRGGMCWGELLYFFKQCLEGRTAPDVLVIHCGGNDLGRVERVLLLRTMKRDLFELHRQFPQMKILFSSINQRRQWQHGLPGKVEKVRTFVNNEMATFVSYINGSFVPHPHILFNKPELYLRDGVHLSPKGHDIFLTGIVQCLRDLSP</sequence>
<feature type="region of interest" description="Disordered" evidence="3">
    <location>
        <begin position="601"/>
        <end position="621"/>
    </location>
</feature>
<dbReference type="InterPro" id="IPR035979">
    <property type="entry name" value="RBD_domain_sf"/>
</dbReference>
<dbReference type="SUPFAM" id="SSF52266">
    <property type="entry name" value="SGNH hydrolase"/>
    <property type="match status" value="1"/>
</dbReference>
<dbReference type="InterPro" id="IPR000504">
    <property type="entry name" value="RRM_dom"/>
</dbReference>
<dbReference type="SUPFAM" id="SSF54928">
    <property type="entry name" value="RNA-binding domain, RBD"/>
    <property type="match status" value="1"/>
</dbReference>
<evidence type="ECO:0000313" key="5">
    <source>
        <dbReference type="EMBL" id="KAF4075302.1"/>
    </source>
</evidence>
<evidence type="ECO:0000256" key="3">
    <source>
        <dbReference type="SAM" id="MobiDB-lite"/>
    </source>
</evidence>
<dbReference type="SMART" id="SM00360">
    <property type="entry name" value="RRM"/>
    <property type="match status" value="1"/>
</dbReference>
<dbReference type="Gene3D" id="3.30.70.330">
    <property type="match status" value="1"/>
</dbReference>
<dbReference type="PROSITE" id="PS50102">
    <property type="entry name" value="RRM"/>
    <property type="match status" value="1"/>
</dbReference>
<reference evidence="5 6" key="1">
    <citation type="submission" date="2020-02" db="EMBL/GenBank/DDBJ databases">
        <title>A chromosome-scale genome assembly of the black bullhead catfish (Ameiurus melas).</title>
        <authorList>
            <person name="Wen M."/>
            <person name="Zham M."/>
            <person name="Cabau C."/>
            <person name="Klopp C."/>
            <person name="Donnadieu C."/>
            <person name="Roques C."/>
            <person name="Bouchez O."/>
            <person name="Lampietro C."/>
            <person name="Jouanno E."/>
            <person name="Herpin A."/>
            <person name="Louis A."/>
            <person name="Berthelot C."/>
            <person name="Parey E."/>
            <person name="Roest-Crollius H."/>
            <person name="Braasch I."/>
            <person name="Postlethwait J."/>
            <person name="Robinson-Rechavi M."/>
            <person name="Echchiki A."/>
            <person name="Begum T."/>
            <person name="Montfort J."/>
            <person name="Schartl M."/>
            <person name="Bobe J."/>
            <person name="Guiguen Y."/>
        </authorList>
    </citation>
    <scope>NUCLEOTIDE SEQUENCE [LARGE SCALE GENOMIC DNA]</scope>
    <source>
        <strain evidence="5">M_S1</strain>
        <tissue evidence="5">Blood</tissue>
    </source>
</reference>
<dbReference type="GO" id="GO:0003729">
    <property type="term" value="F:mRNA binding"/>
    <property type="evidence" value="ECO:0007669"/>
    <property type="project" value="TreeGrafter"/>
</dbReference>
<dbReference type="PANTHER" id="PTHR48025">
    <property type="entry name" value="OS02G0815200 PROTEIN"/>
    <property type="match status" value="1"/>
</dbReference>
<gene>
    <name evidence="5" type="ORF">AMELA_G00232980</name>
</gene>
<evidence type="ECO:0000313" key="6">
    <source>
        <dbReference type="Proteomes" id="UP000593565"/>
    </source>
</evidence>
<accession>A0A7J5ZXE9</accession>
<dbReference type="PANTHER" id="PTHR48025:SF1">
    <property type="entry name" value="RRM DOMAIN-CONTAINING PROTEIN"/>
    <property type="match status" value="1"/>
</dbReference>
<dbReference type="InterPro" id="IPR012677">
    <property type="entry name" value="Nucleotide-bd_a/b_plait_sf"/>
</dbReference>
<evidence type="ECO:0000256" key="1">
    <source>
        <dbReference type="ARBA" id="ARBA00022884"/>
    </source>
</evidence>
<keyword evidence="1 2" id="KW-0694">RNA-binding</keyword>
<feature type="region of interest" description="Disordered" evidence="3">
    <location>
        <begin position="747"/>
        <end position="767"/>
    </location>
</feature>
<name>A0A7J5ZXE9_AMEME</name>
<keyword evidence="6" id="KW-1185">Reference proteome</keyword>
<comment type="caution">
    <text evidence="5">The sequence shown here is derived from an EMBL/GenBank/DDBJ whole genome shotgun (WGS) entry which is preliminary data.</text>
</comment>
<dbReference type="CDD" id="cd00229">
    <property type="entry name" value="SGNH_hydrolase"/>
    <property type="match status" value="1"/>
</dbReference>
<dbReference type="InterPro" id="IPR050502">
    <property type="entry name" value="Euk_RNA-bind_prot"/>
</dbReference>
<dbReference type="Proteomes" id="UP000593565">
    <property type="component" value="Unassembled WGS sequence"/>
</dbReference>
<evidence type="ECO:0000259" key="4">
    <source>
        <dbReference type="PROSITE" id="PS50102"/>
    </source>
</evidence>
<feature type="domain" description="RRM" evidence="4">
    <location>
        <begin position="661"/>
        <end position="737"/>
    </location>
</feature>
<dbReference type="Pfam" id="PF00076">
    <property type="entry name" value="RRM_1"/>
    <property type="match status" value="1"/>
</dbReference>
<dbReference type="Gene3D" id="3.40.50.1110">
    <property type="entry name" value="SGNH hydrolase"/>
    <property type="match status" value="1"/>
</dbReference>
<organism evidence="5 6">
    <name type="scientific">Ameiurus melas</name>
    <name type="common">Black bullhead</name>
    <name type="synonym">Silurus melas</name>
    <dbReference type="NCBI Taxonomy" id="219545"/>
    <lineage>
        <taxon>Eukaryota</taxon>
        <taxon>Metazoa</taxon>
        <taxon>Chordata</taxon>
        <taxon>Craniata</taxon>
        <taxon>Vertebrata</taxon>
        <taxon>Euteleostomi</taxon>
        <taxon>Actinopterygii</taxon>
        <taxon>Neopterygii</taxon>
        <taxon>Teleostei</taxon>
        <taxon>Ostariophysi</taxon>
        <taxon>Siluriformes</taxon>
        <taxon>Ictaluridae</taxon>
        <taxon>Ameiurus</taxon>
    </lineage>
</organism>
<protein>
    <recommendedName>
        <fullName evidence="4">RRM domain-containing protein</fullName>
    </recommendedName>
</protein>
<proteinExistence type="predicted"/>
<dbReference type="AlphaFoldDB" id="A0A7J5ZXE9"/>
<dbReference type="InterPro" id="IPR036514">
    <property type="entry name" value="SGNH_hydro_sf"/>
</dbReference>
<evidence type="ECO:0000256" key="2">
    <source>
        <dbReference type="PROSITE-ProRule" id="PRU00176"/>
    </source>
</evidence>
<dbReference type="EMBL" id="JAAGNN010000021">
    <property type="protein sequence ID" value="KAF4075302.1"/>
    <property type="molecule type" value="Genomic_DNA"/>
</dbReference>